<evidence type="ECO:0000313" key="3">
    <source>
        <dbReference type="Proteomes" id="UP000001072"/>
    </source>
</evidence>
<dbReference type="EMBL" id="GL883099">
    <property type="protein sequence ID" value="EGG08794.1"/>
    <property type="molecule type" value="Genomic_DNA"/>
</dbReference>
<gene>
    <name evidence="2" type="ORF">MELLADRAFT_104630</name>
</gene>
<dbReference type="HOGENOM" id="CLU_1875879_0_0_1"/>
<evidence type="ECO:0000313" key="2">
    <source>
        <dbReference type="EMBL" id="EGG08794.1"/>
    </source>
</evidence>
<keyword evidence="3" id="KW-1185">Reference proteome</keyword>
<dbReference type="AlphaFoldDB" id="F4RFD0"/>
<dbReference type="RefSeq" id="XP_007407768.1">
    <property type="nucleotide sequence ID" value="XM_007407706.1"/>
</dbReference>
<dbReference type="Proteomes" id="UP000001072">
    <property type="component" value="Unassembled WGS sequence"/>
</dbReference>
<dbReference type="STRING" id="747676.F4RFD0"/>
<dbReference type="VEuPathDB" id="FungiDB:MELLADRAFT_104630"/>
<accession>F4RFD0</accession>
<name>F4RFD0_MELLP</name>
<protein>
    <submittedName>
        <fullName evidence="2">Uncharacterized protein</fullName>
    </submittedName>
</protein>
<dbReference type="GeneID" id="18922345"/>
<sequence length="136" mass="15485">MFKLIIKNPLLTLFIKLNVGLNLIPYSDKFSSSSPNDNSPLFFVSQSDFSPSEEIDWKVSKDSHSKAKEEERKAKEPVCNKGITQMKTAGKKAEEVAQLAEFQAKGEEEVGQILRKRREQQRTIEADMEIARGHSW</sequence>
<evidence type="ECO:0000256" key="1">
    <source>
        <dbReference type="SAM" id="MobiDB-lite"/>
    </source>
</evidence>
<proteinExistence type="predicted"/>
<organism evidence="3">
    <name type="scientific">Melampsora larici-populina (strain 98AG31 / pathotype 3-4-7)</name>
    <name type="common">Poplar leaf rust fungus</name>
    <dbReference type="NCBI Taxonomy" id="747676"/>
    <lineage>
        <taxon>Eukaryota</taxon>
        <taxon>Fungi</taxon>
        <taxon>Dikarya</taxon>
        <taxon>Basidiomycota</taxon>
        <taxon>Pucciniomycotina</taxon>
        <taxon>Pucciniomycetes</taxon>
        <taxon>Pucciniales</taxon>
        <taxon>Melampsoraceae</taxon>
        <taxon>Melampsora</taxon>
    </lineage>
</organism>
<reference evidence="3" key="1">
    <citation type="journal article" date="2011" name="Proc. Natl. Acad. Sci. U.S.A.">
        <title>Obligate biotrophy features unraveled by the genomic analysis of rust fungi.</title>
        <authorList>
            <person name="Duplessis S."/>
            <person name="Cuomo C.A."/>
            <person name="Lin Y.-C."/>
            <person name="Aerts A."/>
            <person name="Tisserant E."/>
            <person name="Veneault-Fourrey C."/>
            <person name="Joly D.L."/>
            <person name="Hacquard S."/>
            <person name="Amselem J."/>
            <person name="Cantarel B.L."/>
            <person name="Chiu R."/>
            <person name="Coutinho P.M."/>
            <person name="Feau N."/>
            <person name="Field M."/>
            <person name="Frey P."/>
            <person name="Gelhaye E."/>
            <person name="Goldberg J."/>
            <person name="Grabherr M.G."/>
            <person name="Kodira C.D."/>
            <person name="Kohler A."/>
            <person name="Kuees U."/>
            <person name="Lindquist E.A."/>
            <person name="Lucas S.M."/>
            <person name="Mago R."/>
            <person name="Mauceli E."/>
            <person name="Morin E."/>
            <person name="Murat C."/>
            <person name="Pangilinan J.L."/>
            <person name="Park R."/>
            <person name="Pearson M."/>
            <person name="Quesneville H."/>
            <person name="Rouhier N."/>
            <person name="Sakthikumar S."/>
            <person name="Salamov A.A."/>
            <person name="Schmutz J."/>
            <person name="Selles B."/>
            <person name="Shapiro H."/>
            <person name="Tanguay P."/>
            <person name="Tuskan G.A."/>
            <person name="Henrissat B."/>
            <person name="Van de Peer Y."/>
            <person name="Rouze P."/>
            <person name="Ellis J.G."/>
            <person name="Dodds P.N."/>
            <person name="Schein J.E."/>
            <person name="Zhong S."/>
            <person name="Hamelin R.C."/>
            <person name="Grigoriev I.V."/>
            <person name="Szabo L.J."/>
            <person name="Martin F."/>
        </authorList>
    </citation>
    <scope>NUCLEOTIDE SEQUENCE [LARGE SCALE GENOMIC DNA]</scope>
    <source>
        <strain evidence="3">98AG31 / pathotype 3-4-7</strain>
    </source>
</reference>
<dbReference type="InParanoid" id="F4RFD0"/>
<feature type="region of interest" description="Disordered" evidence="1">
    <location>
        <begin position="55"/>
        <end position="75"/>
    </location>
</feature>
<dbReference type="KEGG" id="mlr:MELLADRAFT_104630"/>